<reference evidence="1 2" key="1">
    <citation type="submission" date="2019-03" db="EMBL/GenBank/DDBJ databases">
        <title>First draft genome of Liparis tanakae, snailfish: a comprehensive survey of snailfish specific genes.</title>
        <authorList>
            <person name="Kim W."/>
            <person name="Song I."/>
            <person name="Jeong J.-H."/>
            <person name="Kim D."/>
            <person name="Kim S."/>
            <person name="Ryu S."/>
            <person name="Song J.Y."/>
            <person name="Lee S.K."/>
        </authorList>
    </citation>
    <scope>NUCLEOTIDE SEQUENCE [LARGE SCALE GENOMIC DNA]</scope>
    <source>
        <tissue evidence="1">Muscle</tissue>
    </source>
</reference>
<dbReference type="AlphaFoldDB" id="A0A4Z2GM12"/>
<evidence type="ECO:0000313" key="1">
    <source>
        <dbReference type="EMBL" id="TNN53692.1"/>
    </source>
</evidence>
<name>A0A4Z2GM12_9TELE</name>
<accession>A0A4Z2GM12</accession>
<sequence>MPMLFQPCMMGRKEMKAGITQQPPIIRTTRMGVILFWYTSGWQQIAHMSGNTWTTPGQQLAYGGSTWI</sequence>
<proteinExistence type="predicted"/>
<gene>
    <name evidence="1" type="ORF">EYF80_036098</name>
</gene>
<dbReference type="EMBL" id="SRLO01000508">
    <property type="protein sequence ID" value="TNN53692.1"/>
    <property type="molecule type" value="Genomic_DNA"/>
</dbReference>
<keyword evidence="2" id="KW-1185">Reference proteome</keyword>
<evidence type="ECO:0000313" key="2">
    <source>
        <dbReference type="Proteomes" id="UP000314294"/>
    </source>
</evidence>
<dbReference type="Proteomes" id="UP000314294">
    <property type="component" value="Unassembled WGS sequence"/>
</dbReference>
<organism evidence="1 2">
    <name type="scientific">Liparis tanakae</name>
    <name type="common">Tanaka's snailfish</name>
    <dbReference type="NCBI Taxonomy" id="230148"/>
    <lineage>
        <taxon>Eukaryota</taxon>
        <taxon>Metazoa</taxon>
        <taxon>Chordata</taxon>
        <taxon>Craniata</taxon>
        <taxon>Vertebrata</taxon>
        <taxon>Euteleostomi</taxon>
        <taxon>Actinopterygii</taxon>
        <taxon>Neopterygii</taxon>
        <taxon>Teleostei</taxon>
        <taxon>Neoteleostei</taxon>
        <taxon>Acanthomorphata</taxon>
        <taxon>Eupercaria</taxon>
        <taxon>Perciformes</taxon>
        <taxon>Cottioidei</taxon>
        <taxon>Cottales</taxon>
        <taxon>Liparidae</taxon>
        <taxon>Liparis</taxon>
    </lineage>
</organism>
<comment type="caution">
    <text evidence="1">The sequence shown here is derived from an EMBL/GenBank/DDBJ whole genome shotgun (WGS) entry which is preliminary data.</text>
</comment>
<protein>
    <submittedName>
        <fullName evidence="1">Uncharacterized protein</fullName>
    </submittedName>
</protein>